<proteinExistence type="predicted"/>
<comment type="caution">
    <text evidence="1">The sequence shown here is derived from an EMBL/GenBank/DDBJ whole genome shotgun (WGS) entry which is preliminary data.</text>
</comment>
<name>A0A5N5V719_MYCPH</name>
<reference evidence="1 2" key="1">
    <citation type="submission" date="2012-10" db="EMBL/GenBank/DDBJ databases">
        <title>The draft sequence of the Mycobacterium pheli genome.</title>
        <authorList>
            <person name="Pettersson B.M.F."/>
            <person name="Das S."/>
            <person name="Dasgupta S."/>
            <person name="Bhattacharya A."/>
            <person name="Kirsebom L.A."/>
        </authorList>
    </citation>
    <scope>NUCLEOTIDE SEQUENCE [LARGE SCALE GENOMIC DNA]</scope>
    <source>
        <strain evidence="1 2">CCUG 21000</strain>
    </source>
</reference>
<dbReference type="AlphaFoldDB" id="A0A5N5V719"/>
<keyword evidence="2" id="KW-1185">Reference proteome</keyword>
<organism evidence="1 2">
    <name type="scientific">Mycolicibacterium phlei DSM 43239 = CCUG 21000</name>
    <dbReference type="NCBI Taxonomy" id="1226750"/>
    <lineage>
        <taxon>Bacteria</taxon>
        <taxon>Bacillati</taxon>
        <taxon>Actinomycetota</taxon>
        <taxon>Actinomycetes</taxon>
        <taxon>Mycobacteriales</taxon>
        <taxon>Mycobacteriaceae</taxon>
        <taxon>Mycolicibacterium</taxon>
    </lineage>
</organism>
<dbReference type="InterPro" id="IPR046036">
    <property type="entry name" value="DUF5994"/>
</dbReference>
<dbReference type="Proteomes" id="UP000325690">
    <property type="component" value="Unassembled WGS sequence"/>
</dbReference>
<evidence type="ECO:0000313" key="1">
    <source>
        <dbReference type="EMBL" id="KAB7757763.1"/>
    </source>
</evidence>
<dbReference type="Pfam" id="PF19457">
    <property type="entry name" value="DUF5994"/>
    <property type="match status" value="1"/>
</dbReference>
<dbReference type="EMBL" id="ANBP01000006">
    <property type="protein sequence ID" value="KAB7757763.1"/>
    <property type="molecule type" value="Genomic_DNA"/>
</dbReference>
<sequence>MAPQTRLRLKRKAPTSGYVDGAWWPHTEDLQTELPDLLSVLSVRLGGVERVTYNLAEWSNSPRKMLVNDRVVRLDGYRRQPAHTIGVLDGRGGQIVLLVVGSRTEPDTAHAIAMAAAATDNTETVDSLLSTTG</sequence>
<dbReference type="RefSeq" id="WP_003887949.1">
    <property type="nucleotide sequence ID" value="NZ_ANBO01000042.1"/>
</dbReference>
<gene>
    <name evidence="1" type="ORF">MPHL21000_06660</name>
</gene>
<dbReference type="GeneID" id="74301545"/>
<evidence type="ECO:0000313" key="2">
    <source>
        <dbReference type="Proteomes" id="UP000325690"/>
    </source>
</evidence>
<accession>A0A5N5V719</accession>
<protein>
    <submittedName>
        <fullName evidence="1">Uncharacterized protein</fullName>
    </submittedName>
</protein>